<sequence length="77" mass="9349">MTYDCYLFTLWLGNDDYRINVYAHCQLKEGAVTSAMVLPWVKNFVTRFLMYDYIYYRYKRIEDYTMVSMLTKLRGAD</sequence>
<dbReference type="RefSeq" id="WP_127079682.1">
    <property type="nucleotide sequence ID" value="NZ_RSCL01000002.1"/>
</dbReference>
<dbReference type="Proteomes" id="UP000271624">
    <property type="component" value="Unassembled WGS sequence"/>
</dbReference>
<gene>
    <name evidence="1" type="ORF">DSM106972_011320</name>
</gene>
<keyword evidence="2" id="KW-1185">Reference proteome</keyword>
<dbReference type="AlphaFoldDB" id="A0A433VSM4"/>
<evidence type="ECO:0000313" key="1">
    <source>
        <dbReference type="EMBL" id="RUT09079.1"/>
    </source>
</evidence>
<name>A0A433VSM4_9CYAN</name>
<evidence type="ECO:0000313" key="2">
    <source>
        <dbReference type="Proteomes" id="UP000271624"/>
    </source>
</evidence>
<comment type="caution">
    <text evidence="1">The sequence shown here is derived from an EMBL/GenBank/DDBJ whole genome shotgun (WGS) entry which is preliminary data.</text>
</comment>
<protein>
    <submittedName>
        <fullName evidence="1">Uncharacterized protein</fullName>
    </submittedName>
</protein>
<reference evidence="1" key="2">
    <citation type="journal article" date="2019" name="Genome Biol. Evol.">
        <title>Day and night: Metabolic profiles and evolutionary relationships of six axenic non-marine cyanobacteria.</title>
        <authorList>
            <person name="Will S.E."/>
            <person name="Henke P."/>
            <person name="Boedeker C."/>
            <person name="Huang S."/>
            <person name="Brinkmann H."/>
            <person name="Rohde M."/>
            <person name="Jarek M."/>
            <person name="Friedl T."/>
            <person name="Seufert S."/>
            <person name="Schumacher M."/>
            <person name="Overmann J."/>
            <person name="Neumann-Schaal M."/>
            <person name="Petersen J."/>
        </authorList>
    </citation>
    <scope>NUCLEOTIDE SEQUENCE [LARGE SCALE GENOMIC DNA]</scope>
    <source>
        <strain evidence="1">PCC 7102</strain>
    </source>
</reference>
<proteinExistence type="predicted"/>
<reference evidence="1" key="1">
    <citation type="submission" date="2018-12" db="EMBL/GenBank/DDBJ databases">
        <authorList>
            <person name="Will S."/>
            <person name="Neumann-Schaal M."/>
            <person name="Henke P."/>
        </authorList>
    </citation>
    <scope>NUCLEOTIDE SEQUENCE</scope>
    <source>
        <strain evidence="1">PCC 7102</strain>
    </source>
</reference>
<organism evidence="1 2">
    <name type="scientific">Dulcicalothrix desertica PCC 7102</name>
    <dbReference type="NCBI Taxonomy" id="232991"/>
    <lineage>
        <taxon>Bacteria</taxon>
        <taxon>Bacillati</taxon>
        <taxon>Cyanobacteriota</taxon>
        <taxon>Cyanophyceae</taxon>
        <taxon>Nostocales</taxon>
        <taxon>Calotrichaceae</taxon>
        <taxon>Dulcicalothrix</taxon>
    </lineage>
</organism>
<accession>A0A433VSM4</accession>
<dbReference type="EMBL" id="RSCL01000002">
    <property type="protein sequence ID" value="RUT09079.1"/>
    <property type="molecule type" value="Genomic_DNA"/>
</dbReference>